<sequence length="252" mass="28659">MNNYIYIIILTFILASTHLDNNNNNKYPEVNSDVNNHTGEIRESKRLPETKEVQDQELAPGETADPEVESRISAIEEINRAVSKESNEDLSCFVGKKFDPGYHPPYAASGYVMEHIIIDKIEEGKVSGYYSSIAGFIGNSCVFNDVSINDDNSIIILNTWDGKDPQTEEKLPEAYTKTKIIFDRVIDGNPIIKTVELGPVEGSGSILEEYYYNSKPGTIHEWFSNNYMYYDLNMSDEEMVDWITKNITTPWQ</sequence>
<accession>A0A2V3Y2J9</accession>
<name>A0A2V3Y2J9_9FIRM</name>
<evidence type="ECO:0000313" key="3">
    <source>
        <dbReference type="Proteomes" id="UP000248057"/>
    </source>
</evidence>
<dbReference type="Proteomes" id="UP000248057">
    <property type="component" value="Unassembled WGS sequence"/>
</dbReference>
<organism evidence="2 3">
    <name type="scientific">Hungatella effluvii</name>
    <dbReference type="NCBI Taxonomy" id="1096246"/>
    <lineage>
        <taxon>Bacteria</taxon>
        <taxon>Bacillati</taxon>
        <taxon>Bacillota</taxon>
        <taxon>Clostridia</taxon>
        <taxon>Lachnospirales</taxon>
        <taxon>Lachnospiraceae</taxon>
        <taxon>Hungatella</taxon>
    </lineage>
</organism>
<feature type="compositionally biased region" description="Basic and acidic residues" evidence="1">
    <location>
        <begin position="39"/>
        <end position="54"/>
    </location>
</feature>
<feature type="compositionally biased region" description="Polar residues" evidence="1">
    <location>
        <begin position="28"/>
        <end position="38"/>
    </location>
</feature>
<feature type="region of interest" description="Disordered" evidence="1">
    <location>
        <begin position="28"/>
        <end position="68"/>
    </location>
</feature>
<proteinExistence type="predicted"/>
<dbReference type="GeneID" id="86062217"/>
<keyword evidence="3" id="KW-1185">Reference proteome</keyword>
<gene>
    <name evidence="2" type="ORF">DFR60_107105</name>
</gene>
<protein>
    <submittedName>
        <fullName evidence="2">Uncharacterized protein</fullName>
    </submittedName>
</protein>
<dbReference type="EMBL" id="QJKD01000007">
    <property type="protein sequence ID" value="PXX52419.1"/>
    <property type="molecule type" value="Genomic_DNA"/>
</dbReference>
<evidence type="ECO:0000256" key="1">
    <source>
        <dbReference type="SAM" id="MobiDB-lite"/>
    </source>
</evidence>
<dbReference type="AlphaFoldDB" id="A0A2V3Y2J9"/>
<reference evidence="2 3" key="1">
    <citation type="submission" date="2018-05" db="EMBL/GenBank/DDBJ databases">
        <title>Genomic Encyclopedia of Type Strains, Phase IV (KMG-IV): sequencing the most valuable type-strain genomes for metagenomic binning, comparative biology and taxonomic classification.</title>
        <authorList>
            <person name="Goeker M."/>
        </authorList>
    </citation>
    <scope>NUCLEOTIDE SEQUENCE [LARGE SCALE GENOMIC DNA]</scope>
    <source>
        <strain evidence="2 3">DSM 24995</strain>
    </source>
</reference>
<dbReference type="RefSeq" id="WP_110323562.1">
    <property type="nucleotide sequence ID" value="NZ_JAQETU010000019.1"/>
</dbReference>
<evidence type="ECO:0000313" key="2">
    <source>
        <dbReference type="EMBL" id="PXX52419.1"/>
    </source>
</evidence>
<comment type="caution">
    <text evidence="2">The sequence shown here is derived from an EMBL/GenBank/DDBJ whole genome shotgun (WGS) entry which is preliminary data.</text>
</comment>